<dbReference type="SUPFAM" id="SSF51182">
    <property type="entry name" value="RmlC-like cupins"/>
    <property type="match status" value="1"/>
</dbReference>
<sequence>MLFTVERHINKVMIEPVHKHDTGQLIYMKQGFCVGQAEHNQWLIQKGMLVWIPPNVSHHAECKYDANLIAMYLPPEIAETWPDKIMLIDASKLAIGIIDKFTNDEVEPIKATSLLDFLLEELIESKPSNNILPLPTDRRLVQITQSTIRNPSIKISLNEWAQKVGACERTLSRLFIKETGLSYKCWINRLKHNKALTGLRDGLTNEELSLKLGFASGDSFSHWFQKEFNCSPRNMRKGM</sequence>
<reference evidence="5 6" key="1">
    <citation type="submission" date="2018-06" db="EMBL/GenBank/DDBJ databases">
        <title>Freshwater and sediment microbial communities from various areas in North America, analyzing microbe dynamics in response to fracking.</title>
        <authorList>
            <person name="Lamendella R."/>
        </authorList>
    </citation>
    <scope>NUCLEOTIDE SEQUENCE [LARGE SCALE GENOMIC DNA]</scope>
    <source>
        <strain evidence="5 6">99A</strain>
    </source>
</reference>
<dbReference type="InterPro" id="IPR011051">
    <property type="entry name" value="RmlC_Cupin_sf"/>
</dbReference>
<gene>
    <name evidence="5" type="ORF">DET48_1534</name>
</gene>
<organism evidence="5 6">
    <name type="scientific">Vibrio diazotrophicus</name>
    <dbReference type="NCBI Taxonomy" id="685"/>
    <lineage>
        <taxon>Bacteria</taxon>
        <taxon>Pseudomonadati</taxon>
        <taxon>Pseudomonadota</taxon>
        <taxon>Gammaproteobacteria</taxon>
        <taxon>Vibrionales</taxon>
        <taxon>Vibrionaceae</taxon>
        <taxon>Vibrio</taxon>
    </lineage>
</organism>
<dbReference type="InterPro" id="IPR009057">
    <property type="entry name" value="Homeodomain-like_sf"/>
</dbReference>
<evidence type="ECO:0000259" key="4">
    <source>
        <dbReference type="PROSITE" id="PS01124"/>
    </source>
</evidence>
<dbReference type="Gene3D" id="2.60.120.10">
    <property type="entry name" value="Jelly Rolls"/>
    <property type="match status" value="1"/>
</dbReference>
<dbReference type="GO" id="GO:0043565">
    <property type="term" value="F:sequence-specific DNA binding"/>
    <property type="evidence" value="ECO:0007669"/>
    <property type="project" value="InterPro"/>
</dbReference>
<dbReference type="InterPro" id="IPR003313">
    <property type="entry name" value="AraC-bd"/>
</dbReference>
<dbReference type="PANTHER" id="PTHR11019">
    <property type="entry name" value="HTH-TYPE TRANSCRIPTIONAL REGULATOR NIMR"/>
    <property type="match status" value="1"/>
</dbReference>
<feature type="domain" description="HTH araC/xylS-type" evidence="4">
    <location>
        <begin position="138"/>
        <end position="238"/>
    </location>
</feature>
<dbReference type="AlphaFoldDB" id="A0A329DVH0"/>
<dbReference type="InterPro" id="IPR014710">
    <property type="entry name" value="RmlC-like_jellyroll"/>
</dbReference>
<dbReference type="PANTHER" id="PTHR11019:SF159">
    <property type="entry name" value="TRANSCRIPTIONAL REGULATOR-RELATED"/>
    <property type="match status" value="1"/>
</dbReference>
<dbReference type="Gene3D" id="1.10.10.60">
    <property type="entry name" value="Homeodomain-like"/>
    <property type="match status" value="1"/>
</dbReference>
<accession>A0A329DVH0</accession>
<evidence type="ECO:0000313" key="6">
    <source>
        <dbReference type="Proteomes" id="UP000248729"/>
    </source>
</evidence>
<dbReference type="EMBL" id="QLTR01000053">
    <property type="protein sequence ID" value="RAS54253.1"/>
    <property type="molecule type" value="Genomic_DNA"/>
</dbReference>
<evidence type="ECO:0000256" key="2">
    <source>
        <dbReference type="ARBA" id="ARBA00023125"/>
    </source>
</evidence>
<dbReference type="RefSeq" id="WP_112404823.1">
    <property type="nucleotide sequence ID" value="NZ_QLTR01000053.1"/>
</dbReference>
<evidence type="ECO:0000256" key="1">
    <source>
        <dbReference type="ARBA" id="ARBA00023015"/>
    </source>
</evidence>
<dbReference type="SMART" id="SM00342">
    <property type="entry name" value="HTH_ARAC"/>
    <property type="match status" value="1"/>
</dbReference>
<dbReference type="Pfam" id="PF12833">
    <property type="entry name" value="HTH_18"/>
    <property type="match status" value="1"/>
</dbReference>
<keyword evidence="1" id="KW-0805">Transcription regulation</keyword>
<dbReference type="Pfam" id="PF02311">
    <property type="entry name" value="AraC_binding"/>
    <property type="match status" value="1"/>
</dbReference>
<keyword evidence="3" id="KW-0804">Transcription</keyword>
<evidence type="ECO:0000256" key="3">
    <source>
        <dbReference type="ARBA" id="ARBA00023163"/>
    </source>
</evidence>
<comment type="caution">
    <text evidence="5">The sequence shown here is derived from an EMBL/GenBank/DDBJ whole genome shotgun (WGS) entry which is preliminary data.</text>
</comment>
<dbReference type="SUPFAM" id="SSF46689">
    <property type="entry name" value="Homeodomain-like"/>
    <property type="match status" value="1"/>
</dbReference>
<proteinExistence type="predicted"/>
<dbReference type="Proteomes" id="UP000248729">
    <property type="component" value="Unassembled WGS sequence"/>
</dbReference>
<name>A0A329DVH0_VIBDI</name>
<evidence type="ECO:0000313" key="5">
    <source>
        <dbReference type="EMBL" id="RAS54253.1"/>
    </source>
</evidence>
<dbReference type="GO" id="GO:0003700">
    <property type="term" value="F:DNA-binding transcription factor activity"/>
    <property type="evidence" value="ECO:0007669"/>
    <property type="project" value="InterPro"/>
</dbReference>
<keyword evidence="2 5" id="KW-0238">DNA-binding</keyword>
<protein>
    <submittedName>
        <fullName evidence="5">AraC-like DNA-binding protein</fullName>
    </submittedName>
</protein>
<dbReference type="InterPro" id="IPR018060">
    <property type="entry name" value="HTH_AraC"/>
</dbReference>
<dbReference type="PROSITE" id="PS01124">
    <property type="entry name" value="HTH_ARAC_FAMILY_2"/>
    <property type="match status" value="1"/>
</dbReference>